<keyword evidence="4 7" id="KW-0560">Oxidoreductase</keyword>
<keyword evidence="12" id="KW-1185">Reference proteome</keyword>
<evidence type="ECO:0000313" key="10">
    <source>
        <dbReference type="EMBL" id="CAI4000271.1"/>
    </source>
</evidence>
<reference evidence="11 12" key="2">
    <citation type="submission" date="2024-05" db="EMBL/GenBank/DDBJ databases">
        <authorList>
            <person name="Chen Y."/>
            <person name="Shah S."/>
            <person name="Dougan E. K."/>
            <person name="Thang M."/>
            <person name="Chan C."/>
        </authorList>
    </citation>
    <scope>NUCLEOTIDE SEQUENCE [LARGE SCALE GENOMIC DNA]</scope>
</reference>
<comment type="caution">
    <text evidence="10">The sequence shown here is derived from an EMBL/GenBank/DDBJ whole genome shotgun (WGS) entry which is preliminary data.</text>
</comment>
<dbReference type="Proteomes" id="UP001152797">
    <property type="component" value="Unassembled WGS sequence"/>
</dbReference>
<gene>
    <name evidence="10" type="ORF">C1SCF055_LOCUS26401</name>
</gene>
<keyword evidence="6" id="KW-0325">Glycoprotein</keyword>
<sequence>RLNVSSYPSFFLINGGRHEPFSGPSAEEIAAFVSARVRGKDPDREIRKVLLKMRPMLYRDDTPPEEVLDLEPELFDDTVLKNYPENNRIWIIEFYSDKCPFCRSLKSEYRRAAREVDRRVMRFAAVNLRAFPDLAERFGVSSYPLIISLYAGRRGEDMTGLGGAESIVRFAKEQHRKFFSKSPDWAKEMPKWPTQDSLSSPAEFGAWNGTGGTWRELLGRSTWFLLHTLAARYPEVPSKADRVAIQNFMAALGQHYPCPICRRHLRDKLMSLPVASENRRELSLWLCQLHNSVNKDLHKAQHSCNSFELDLQYLKTCGDCTQQASIDEEEPPQPGHWNYFHYMETNPIPVQASKSEEL</sequence>
<dbReference type="InterPro" id="IPR013766">
    <property type="entry name" value="Thioredoxin_domain"/>
</dbReference>
<name>A0A9P1D1M4_9DINO</name>
<dbReference type="GO" id="GO:0050660">
    <property type="term" value="F:flavin adenine dinucleotide binding"/>
    <property type="evidence" value="ECO:0007669"/>
    <property type="project" value="TreeGrafter"/>
</dbReference>
<dbReference type="EMBL" id="CAMXCT020002765">
    <property type="protein sequence ID" value="CAL1153646.1"/>
    <property type="molecule type" value="Genomic_DNA"/>
</dbReference>
<comment type="catalytic activity">
    <reaction evidence="7">
        <text>2 R'C(R)SH + O2 = R'C(R)S-S(R)CR' + H2O2</text>
        <dbReference type="Rhea" id="RHEA:17357"/>
        <dbReference type="ChEBI" id="CHEBI:15379"/>
        <dbReference type="ChEBI" id="CHEBI:16240"/>
        <dbReference type="ChEBI" id="CHEBI:16520"/>
        <dbReference type="ChEBI" id="CHEBI:17412"/>
        <dbReference type="EC" id="1.8.3.2"/>
    </reaction>
</comment>
<dbReference type="InterPro" id="IPR039799">
    <property type="entry name" value="ALR/ERV"/>
</dbReference>
<dbReference type="PROSITE" id="PS51352">
    <property type="entry name" value="THIOREDOXIN_2"/>
    <property type="match status" value="1"/>
</dbReference>
<keyword evidence="2 7" id="KW-0285">Flavoprotein</keyword>
<dbReference type="SUPFAM" id="SSF52833">
    <property type="entry name" value="Thioredoxin-like"/>
    <property type="match status" value="1"/>
</dbReference>
<evidence type="ECO:0000256" key="7">
    <source>
        <dbReference type="RuleBase" id="RU371123"/>
    </source>
</evidence>
<accession>A0A9P1D1M4</accession>
<evidence type="ECO:0000256" key="1">
    <source>
        <dbReference type="ARBA" id="ARBA00001974"/>
    </source>
</evidence>
<dbReference type="EC" id="1.8.3.2" evidence="7"/>
<evidence type="ECO:0000256" key="5">
    <source>
        <dbReference type="ARBA" id="ARBA00023157"/>
    </source>
</evidence>
<evidence type="ECO:0000259" key="8">
    <source>
        <dbReference type="PROSITE" id="PS51324"/>
    </source>
</evidence>
<feature type="domain" description="Thioredoxin" evidence="9">
    <location>
        <begin position="56"/>
        <end position="254"/>
    </location>
</feature>
<dbReference type="SUPFAM" id="SSF69000">
    <property type="entry name" value="FAD-dependent thiol oxidase"/>
    <property type="match status" value="1"/>
</dbReference>
<dbReference type="PROSITE" id="PS51324">
    <property type="entry name" value="ERV_ALR"/>
    <property type="match status" value="1"/>
</dbReference>
<dbReference type="PANTHER" id="PTHR12645">
    <property type="entry name" value="ALR/ERV"/>
    <property type="match status" value="1"/>
</dbReference>
<dbReference type="AlphaFoldDB" id="A0A9P1D1M4"/>
<feature type="domain" description="ERV/ALR sulfhydryl oxidase" evidence="8">
    <location>
        <begin position="211"/>
        <end position="313"/>
    </location>
</feature>
<dbReference type="InterPro" id="IPR036249">
    <property type="entry name" value="Thioredoxin-like_sf"/>
</dbReference>
<dbReference type="Gene3D" id="1.20.120.310">
    <property type="entry name" value="ERV/ALR sulfhydryl oxidase domain"/>
    <property type="match status" value="1"/>
</dbReference>
<protein>
    <recommendedName>
        <fullName evidence="7">Sulfhydryl oxidase</fullName>
        <ecNumber evidence="7">1.8.3.2</ecNumber>
    </recommendedName>
</protein>
<organism evidence="10">
    <name type="scientific">Cladocopium goreaui</name>
    <dbReference type="NCBI Taxonomy" id="2562237"/>
    <lineage>
        <taxon>Eukaryota</taxon>
        <taxon>Sar</taxon>
        <taxon>Alveolata</taxon>
        <taxon>Dinophyceae</taxon>
        <taxon>Suessiales</taxon>
        <taxon>Symbiodiniaceae</taxon>
        <taxon>Cladocopium</taxon>
    </lineage>
</organism>
<reference evidence="10" key="1">
    <citation type="submission" date="2022-10" db="EMBL/GenBank/DDBJ databases">
        <authorList>
            <person name="Chen Y."/>
            <person name="Dougan E. K."/>
            <person name="Chan C."/>
            <person name="Rhodes N."/>
            <person name="Thang M."/>
        </authorList>
    </citation>
    <scope>NUCLEOTIDE SEQUENCE</scope>
</reference>
<evidence type="ECO:0000313" key="11">
    <source>
        <dbReference type="EMBL" id="CAL4787583.1"/>
    </source>
</evidence>
<feature type="non-terminal residue" evidence="10">
    <location>
        <position position="358"/>
    </location>
</feature>
<dbReference type="Gene3D" id="3.40.30.10">
    <property type="entry name" value="Glutaredoxin"/>
    <property type="match status" value="1"/>
</dbReference>
<proteinExistence type="predicted"/>
<keyword evidence="3 7" id="KW-0274">FAD</keyword>
<evidence type="ECO:0000256" key="6">
    <source>
        <dbReference type="ARBA" id="ARBA00023180"/>
    </source>
</evidence>
<dbReference type="OrthoDB" id="17199at2759"/>
<evidence type="ECO:0000313" key="12">
    <source>
        <dbReference type="Proteomes" id="UP001152797"/>
    </source>
</evidence>
<dbReference type="InterPro" id="IPR017905">
    <property type="entry name" value="ERV/ALR_sulphydryl_oxidase"/>
</dbReference>
<dbReference type="EMBL" id="CAMXCT010002765">
    <property type="protein sequence ID" value="CAI4000271.1"/>
    <property type="molecule type" value="Genomic_DNA"/>
</dbReference>
<evidence type="ECO:0000256" key="3">
    <source>
        <dbReference type="ARBA" id="ARBA00022827"/>
    </source>
</evidence>
<dbReference type="InterPro" id="IPR036774">
    <property type="entry name" value="ERV/ALR_sulphydryl_oxid_sf"/>
</dbReference>
<comment type="cofactor">
    <cofactor evidence="1 7">
        <name>FAD</name>
        <dbReference type="ChEBI" id="CHEBI:57692"/>
    </cofactor>
</comment>
<evidence type="ECO:0000256" key="2">
    <source>
        <dbReference type="ARBA" id="ARBA00022630"/>
    </source>
</evidence>
<dbReference type="Pfam" id="PF00085">
    <property type="entry name" value="Thioredoxin"/>
    <property type="match status" value="1"/>
</dbReference>
<dbReference type="GO" id="GO:0005739">
    <property type="term" value="C:mitochondrion"/>
    <property type="evidence" value="ECO:0007669"/>
    <property type="project" value="TreeGrafter"/>
</dbReference>
<dbReference type="PANTHER" id="PTHR12645:SF0">
    <property type="entry name" value="FAD-LINKED SULFHYDRYL OXIDASE ALR"/>
    <property type="match status" value="1"/>
</dbReference>
<evidence type="ECO:0000256" key="4">
    <source>
        <dbReference type="ARBA" id="ARBA00023002"/>
    </source>
</evidence>
<dbReference type="GO" id="GO:0016971">
    <property type="term" value="F:flavin-dependent sulfhydryl oxidase activity"/>
    <property type="evidence" value="ECO:0007669"/>
    <property type="project" value="InterPro"/>
</dbReference>
<dbReference type="Pfam" id="PF04777">
    <property type="entry name" value="Evr1_Alr"/>
    <property type="match status" value="1"/>
</dbReference>
<dbReference type="CDD" id="cd02961">
    <property type="entry name" value="PDI_a_family"/>
    <property type="match status" value="1"/>
</dbReference>
<dbReference type="EMBL" id="CAMXCT030002765">
    <property type="protein sequence ID" value="CAL4787583.1"/>
    <property type="molecule type" value="Genomic_DNA"/>
</dbReference>
<keyword evidence="5" id="KW-1015">Disulfide bond</keyword>
<evidence type="ECO:0000259" key="9">
    <source>
        <dbReference type="PROSITE" id="PS51352"/>
    </source>
</evidence>